<feature type="binding site" evidence="6">
    <location>
        <position position="168"/>
    </location>
    <ligand>
        <name>NAD(+)</name>
        <dbReference type="ChEBI" id="CHEBI:57540"/>
    </ligand>
</feature>
<dbReference type="Proteomes" id="UP000316095">
    <property type="component" value="Unassembled WGS sequence"/>
</dbReference>
<reference evidence="7 8" key="1">
    <citation type="submission" date="2019-02" db="EMBL/GenBank/DDBJ databases">
        <title>Deep-cultivation of Planctomycetes and their phenomic and genomic characterization uncovers novel biology.</title>
        <authorList>
            <person name="Wiegand S."/>
            <person name="Jogler M."/>
            <person name="Boedeker C."/>
            <person name="Pinto D."/>
            <person name="Vollmers J."/>
            <person name="Rivas-Marin E."/>
            <person name="Kohn T."/>
            <person name="Peeters S.H."/>
            <person name="Heuer A."/>
            <person name="Rast P."/>
            <person name="Oberbeckmann S."/>
            <person name="Bunk B."/>
            <person name="Jeske O."/>
            <person name="Meyerdierks A."/>
            <person name="Storesund J.E."/>
            <person name="Kallscheuer N."/>
            <person name="Luecker S."/>
            <person name="Lage O.M."/>
            <person name="Pohl T."/>
            <person name="Merkel B.J."/>
            <person name="Hornburger P."/>
            <person name="Mueller R.-W."/>
            <person name="Bruemmer F."/>
            <person name="Labrenz M."/>
            <person name="Spormann A.M."/>
            <person name="Op Den Camp H."/>
            <person name="Overmann J."/>
            <person name="Amann R."/>
            <person name="Jetten M.S.M."/>
            <person name="Mascher T."/>
            <person name="Medema M.H."/>
            <person name="Devos D.P."/>
            <person name="Kaster A.-K."/>
            <person name="Ovreas L."/>
            <person name="Rohde M."/>
            <person name="Galperin M.Y."/>
            <person name="Jogler C."/>
        </authorList>
    </citation>
    <scope>NUCLEOTIDE SEQUENCE [LARGE SCALE GENOMIC DNA]</scope>
    <source>
        <strain evidence="7 8">Pan54</strain>
    </source>
</reference>
<sequence length="289" mass="32144">MNTTTTIRTIVLARSPHEHVRQAWERLQPCLASRPEIEIVGVAMTEDVDHAQLDAELAIVLGGDGSILRACRQFGNHQIPILPINLGRLGFLADLTLEDLQRNLDLVANRKYAIAEMLMFEATIQRADGSEEHHLGLNELAVRVGKSPHMFDVELAINGEAVTTYSGDGLIIATPIGSTAHSLSAGGPILKQTMRAFVITPICPHTLTIRPIVDRADCTYQLSLPQEEENVLAVIDGHIHRPFQQGDSIIFRQASVNCQLIRFPDHSYYETLHRKLGWDGQLSYKTYIE</sequence>
<keyword evidence="1 6" id="KW-0808">Transferase</keyword>
<comment type="similarity">
    <text evidence="6">Belongs to the NAD kinase family.</text>
</comment>
<feature type="binding site" evidence="6">
    <location>
        <begin position="179"/>
        <end position="184"/>
    </location>
    <ligand>
        <name>NAD(+)</name>
        <dbReference type="ChEBI" id="CHEBI:57540"/>
    </ligand>
</feature>
<evidence type="ECO:0000313" key="8">
    <source>
        <dbReference type="Proteomes" id="UP000316095"/>
    </source>
</evidence>
<feature type="binding site" evidence="6">
    <location>
        <position position="176"/>
    </location>
    <ligand>
        <name>NAD(+)</name>
        <dbReference type="ChEBI" id="CHEBI:57540"/>
    </ligand>
</feature>
<dbReference type="Pfam" id="PF20143">
    <property type="entry name" value="NAD_kinase_C"/>
    <property type="match status" value="1"/>
</dbReference>
<keyword evidence="6" id="KW-0963">Cytoplasm</keyword>
<keyword evidence="3 6" id="KW-0521">NADP</keyword>
<protein>
    <recommendedName>
        <fullName evidence="6">NAD kinase</fullName>
        <ecNumber evidence="6">2.7.1.23</ecNumber>
    </recommendedName>
    <alternativeName>
        <fullName evidence="6">ATP-dependent NAD kinase</fullName>
    </alternativeName>
</protein>
<dbReference type="GO" id="GO:0046872">
    <property type="term" value="F:metal ion binding"/>
    <property type="evidence" value="ECO:0007669"/>
    <property type="project" value="UniProtKB-UniRule"/>
</dbReference>
<comment type="caution">
    <text evidence="7">The sequence shown here is derived from an EMBL/GenBank/DDBJ whole genome shotgun (WGS) entry which is preliminary data.</text>
</comment>
<dbReference type="GO" id="GO:0005737">
    <property type="term" value="C:cytoplasm"/>
    <property type="evidence" value="ECO:0007669"/>
    <property type="project" value="UniProtKB-SubCell"/>
</dbReference>
<dbReference type="InterPro" id="IPR016064">
    <property type="entry name" value="NAD/diacylglycerol_kinase_sf"/>
</dbReference>
<feature type="active site" description="Proton acceptor" evidence="6">
    <location>
        <position position="64"/>
    </location>
</feature>
<evidence type="ECO:0000313" key="7">
    <source>
        <dbReference type="EMBL" id="TWT60116.1"/>
    </source>
</evidence>
<dbReference type="InterPro" id="IPR002504">
    <property type="entry name" value="NADK"/>
</dbReference>
<feature type="binding site" evidence="6">
    <location>
        <position position="149"/>
    </location>
    <ligand>
        <name>NAD(+)</name>
        <dbReference type="ChEBI" id="CHEBI:57540"/>
    </ligand>
</feature>
<dbReference type="EMBL" id="SJPG01000001">
    <property type="protein sequence ID" value="TWT60116.1"/>
    <property type="molecule type" value="Genomic_DNA"/>
</dbReference>
<dbReference type="GO" id="GO:0006741">
    <property type="term" value="P:NADP+ biosynthetic process"/>
    <property type="evidence" value="ECO:0007669"/>
    <property type="project" value="UniProtKB-UniRule"/>
</dbReference>
<proteinExistence type="inferred from homology"/>
<organism evidence="7 8">
    <name type="scientific">Rubinisphaera italica</name>
    <dbReference type="NCBI Taxonomy" id="2527969"/>
    <lineage>
        <taxon>Bacteria</taxon>
        <taxon>Pseudomonadati</taxon>
        <taxon>Planctomycetota</taxon>
        <taxon>Planctomycetia</taxon>
        <taxon>Planctomycetales</taxon>
        <taxon>Planctomycetaceae</taxon>
        <taxon>Rubinisphaera</taxon>
    </lineage>
</organism>
<evidence type="ECO:0000256" key="4">
    <source>
        <dbReference type="ARBA" id="ARBA00023027"/>
    </source>
</evidence>
<dbReference type="GO" id="GO:0005524">
    <property type="term" value="F:ATP binding"/>
    <property type="evidence" value="ECO:0007669"/>
    <property type="project" value="UniProtKB-KW"/>
</dbReference>
<comment type="catalytic activity">
    <reaction evidence="5 6">
        <text>NAD(+) + ATP = ADP + NADP(+) + H(+)</text>
        <dbReference type="Rhea" id="RHEA:18629"/>
        <dbReference type="ChEBI" id="CHEBI:15378"/>
        <dbReference type="ChEBI" id="CHEBI:30616"/>
        <dbReference type="ChEBI" id="CHEBI:57540"/>
        <dbReference type="ChEBI" id="CHEBI:58349"/>
        <dbReference type="ChEBI" id="CHEBI:456216"/>
        <dbReference type="EC" id="2.7.1.23"/>
    </reaction>
</comment>
<comment type="function">
    <text evidence="6">Involved in the regulation of the intracellular balance of NAD and NADP, and is a key enzyme in the biosynthesis of NADP. Catalyzes specifically the phosphorylation on 2'-hydroxyl of the adenosine moiety of NAD to yield NADP.</text>
</comment>
<dbReference type="PANTHER" id="PTHR20275:SF0">
    <property type="entry name" value="NAD KINASE"/>
    <property type="match status" value="1"/>
</dbReference>
<keyword evidence="8" id="KW-1185">Reference proteome</keyword>
<dbReference type="PANTHER" id="PTHR20275">
    <property type="entry name" value="NAD KINASE"/>
    <property type="match status" value="1"/>
</dbReference>
<accession>A0A5C5XAQ9</accession>
<dbReference type="GO" id="GO:0051287">
    <property type="term" value="F:NAD binding"/>
    <property type="evidence" value="ECO:0007669"/>
    <property type="project" value="UniProtKB-ARBA"/>
</dbReference>
<keyword evidence="4 6" id="KW-0520">NAD</keyword>
<keyword evidence="2 6" id="KW-0418">Kinase</keyword>
<dbReference type="GO" id="GO:0019674">
    <property type="term" value="P:NAD+ metabolic process"/>
    <property type="evidence" value="ECO:0007669"/>
    <property type="project" value="InterPro"/>
</dbReference>
<dbReference type="Gene3D" id="2.60.200.30">
    <property type="entry name" value="Probable inorganic polyphosphate/atp-NAD kinase, domain 2"/>
    <property type="match status" value="1"/>
</dbReference>
<evidence type="ECO:0000256" key="3">
    <source>
        <dbReference type="ARBA" id="ARBA00022857"/>
    </source>
</evidence>
<dbReference type="AlphaFoldDB" id="A0A5C5XAQ9"/>
<comment type="cofactor">
    <cofactor evidence="6">
        <name>a divalent metal cation</name>
        <dbReference type="ChEBI" id="CHEBI:60240"/>
    </cofactor>
</comment>
<evidence type="ECO:0000256" key="1">
    <source>
        <dbReference type="ARBA" id="ARBA00022679"/>
    </source>
</evidence>
<comment type="subcellular location">
    <subcellularLocation>
        <location evidence="6">Cytoplasm</location>
    </subcellularLocation>
</comment>
<feature type="binding site" evidence="6">
    <location>
        <begin position="64"/>
        <end position="65"/>
    </location>
    <ligand>
        <name>NAD(+)</name>
        <dbReference type="ChEBI" id="CHEBI:57540"/>
    </ligand>
</feature>
<dbReference type="HAMAP" id="MF_00361">
    <property type="entry name" value="NAD_kinase"/>
    <property type="match status" value="1"/>
</dbReference>
<feature type="binding site" evidence="6">
    <location>
        <begin position="138"/>
        <end position="139"/>
    </location>
    <ligand>
        <name>NAD(+)</name>
        <dbReference type="ChEBI" id="CHEBI:57540"/>
    </ligand>
</feature>
<dbReference type="EC" id="2.7.1.23" evidence="6"/>
<dbReference type="InterPro" id="IPR017437">
    <property type="entry name" value="ATP-NAD_kinase_PpnK-typ_C"/>
</dbReference>
<comment type="caution">
    <text evidence="6">Lacks conserved residue(s) required for the propagation of feature annotation.</text>
</comment>
<dbReference type="GO" id="GO:0003951">
    <property type="term" value="F:NAD+ kinase activity"/>
    <property type="evidence" value="ECO:0007669"/>
    <property type="project" value="UniProtKB-UniRule"/>
</dbReference>
<name>A0A5C5XAQ9_9PLAN</name>
<evidence type="ECO:0000256" key="2">
    <source>
        <dbReference type="ARBA" id="ARBA00022777"/>
    </source>
</evidence>
<evidence type="ECO:0000256" key="5">
    <source>
        <dbReference type="ARBA" id="ARBA00047925"/>
    </source>
</evidence>
<keyword evidence="6" id="KW-0547">Nucleotide-binding</keyword>
<gene>
    <name evidence="7" type="primary">ppnK</name>
    <name evidence="6" type="synonym">nadK</name>
    <name evidence="7" type="ORF">Pan54_08290</name>
</gene>
<dbReference type="Gene3D" id="3.40.50.10330">
    <property type="entry name" value="Probable inorganic polyphosphate/atp-NAD kinase, domain 1"/>
    <property type="match status" value="1"/>
</dbReference>
<keyword evidence="6" id="KW-0067">ATP-binding</keyword>
<feature type="binding site" evidence="6">
    <location>
        <position position="69"/>
    </location>
    <ligand>
        <name>NAD(+)</name>
        <dbReference type="ChEBI" id="CHEBI:57540"/>
    </ligand>
</feature>
<dbReference type="InterPro" id="IPR017438">
    <property type="entry name" value="ATP-NAD_kinase_N"/>
</dbReference>
<dbReference type="OrthoDB" id="9774737at2"/>
<dbReference type="Pfam" id="PF01513">
    <property type="entry name" value="NAD_kinase"/>
    <property type="match status" value="1"/>
</dbReference>
<evidence type="ECO:0000256" key="6">
    <source>
        <dbReference type="HAMAP-Rule" id="MF_00361"/>
    </source>
</evidence>
<dbReference type="SUPFAM" id="SSF111331">
    <property type="entry name" value="NAD kinase/diacylglycerol kinase-like"/>
    <property type="match status" value="1"/>
</dbReference>
<dbReference type="RefSeq" id="WP_146502270.1">
    <property type="nucleotide sequence ID" value="NZ_SJPG01000001.1"/>
</dbReference>